<dbReference type="Gene3D" id="1.10.287.470">
    <property type="entry name" value="Helix hairpin bin"/>
    <property type="match status" value="1"/>
</dbReference>
<accession>A0A6L7I2G3</accession>
<feature type="chain" id="PRO_5026904948" evidence="2">
    <location>
        <begin position="22"/>
        <end position="371"/>
    </location>
</feature>
<dbReference type="GO" id="GO:0015562">
    <property type="term" value="F:efflux transmembrane transporter activity"/>
    <property type="evidence" value="ECO:0007669"/>
    <property type="project" value="TreeGrafter"/>
</dbReference>
<comment type="caution">
    <text evidence="4">The sequence shown here is derived from an EMBL/GenBank/DDBJ whole genome shotgun (WGS) entry which is preliminary data.</text>
</comment>
<dbReference type="SUPFAM" id="SSF111369">
    <property type="entry name" value="HlyD-like secretion proteins"/>
    <property type="match status" value="1"/>
</dbReference>
<evidence type="ECO:0000313" key="4">
    <source>
        <dbReference type="EMBL" id="MXR69501.1"/>
    </source>
</evidence>
<comment type="similarity">
    <text evidence="1">Belongs to the membrane fusion protein (MFP) (TC 8.A.1) family.</text>
</comment>
<dbReference type="Pfam" id="PF25973">
    <property type="entry name" value="BSH_CzcB"/>
    <property type="match status" value="1"/>
</dbReference>
<dbReference type="PANTHER" id="PTHR30469">
    <property type="entry name" value="MULTIDRUG RESISTANCE PROTEIN MDTA"/>
    <property type="match status" value="1"/>
</dbReference>
<gene>
    <name evidence="4" type="ORF">GNT65_12595</name>
</gene>
<dbReference type="GO" id="GO:1990281">
    <property type="term" value="C:efflux pump complex"/>
    <property type="evidence" value="ECO:0007669"/>
    <property type="project" value="TreeGrafter"/>
</dbReference>
<dbReference type="AlphaFoldDB" id="A0A6L7I2G3"/>
<dbReference type="PANTHER" id="PTHR30469:SF11">
    <property type="entry name" value="BLL4320 PROTEIN"/>
    <property type="match status" value="1"/>
</dbReference>
<name>A0A6L7I2G3_9GAMM</name>
<dbReference type="Gene3D" id="2.40.30.170">
    <property type="match status" value="1"/>
</dbReference>
<dbReference type="RefSeq" id="WP_160796680.1">
    <property type="nucleotide sequence ID" value="NZ_JAKEVE010000003.1"/>
</dbReference>
<dbReference type="InterPro" id="IPR006143">
    <property type="entry name" value="RND_pump_MFP"/>
</dbReference>
<evidence type="ECO:0000256" key="1">
    <source>
        <dbReference type="ARBA" id="ARBA00009477"/>
    </source>
</evidence>
<dbReference type="EMBL" id="WRPA01000010">
    <property type="protein sequence ID" value="MXR69501.1"/>
    <property type="molecule type" value="Genomic_DNA"/>
</dbReference>
<evidence type="ECO:0000259" key="3">
    <source>
        <dbReference type="Pfam" id="PF25973"/>
    </source>
</evidence>
<evidence type="ECO:0000313" key="5">
    <source>
        <dbReference type="Proteomes" id="UP000474778"/>
    </source>
</evidence>
<reference evidence="4 5" key="1">
    <citation type="submission" date="2019-12" db="EMBL/GenBank/DDBJ databases">
        <title>Shewanella insulae sp. nov., isolated from a tidal flat.</title>
        <authorList>
            <person name="Yoon J.-H."/>
        </authorList>
    </citation>
    <scope>NUCLEOTIDE SEQUENCE [LARGE SCALE GENOMIC DNA]</scope>
    <source>
        <strain evidence="4 5">JBTF-M18</strain>
    </source>
</reference>
<proteinExistence type="inferred from homology"/>
<dbReference type="InterPro" id="IPR058647">
    <property type="entry name" value="BSH_CzcB-like"/>
</dbReference>
<evidence type="ECO:0000256" key="2">
    <source>
        <dbReference type="SAM" id="SignalP"/>
    </source>
</evidence>
<dbReference type="Gene3D" id="2.40.420.20">
    <property type="match status" value="1"/>
</dbReference>
<feature type="signal peptide" evidence="2">
    <location>
        <begin position="1"/>
        <end position="21"/>
    </location>
</feature>
<feature type="domain" description="CzcB-like barrel-sandwich hybrid" evidence="3">
    <location>
        <begin position="70"/>
        <end position="207"/>
    </location>
</feature>
<dbReference type="Gene3D" id="2.40.50.100">
    <property type="match status" value="1"/>
</dbReference>
<keyword evidence="2" id="KW-0732">Signal</keyword>
<dbReference type="PROSITE" id="PS51257">
    <property type="entry name" value="PROKAR_LIPOPROTEIN"/>
    <property type="match status" value="1"/>
</dbReference>
<organism evidence="4 5">
    <name type="scientific">Shewanella insulae</name>
    <dbReference type="NCBI Taxonomy" id="2681496"/>
    <lineage>
        <taxon>Bacteria</taxon>
        <taxon>Pseudomonadati</taxon>
        <taxon>Pseudomonadota</taxon>
        <taxon>Gammaproteobacteria</taxon>
        <taxon>Alteromonadales</taxon>
        <taxon>Shewanellaceae</taxon>
        <taxon>Shewanella</taxon>
    </lineage>
</organism>
<keyword evidence="5" id="KW-1185">Reference proteome</keyword>
<protein>
    <submittedName>
        <fullName evidence="4">Efflux RND transporter periplasmic adaptor subunit</fullName>
    </submittedName>
</protein>
<dbReference type="NCBIfam" id="TIGR01730">
    <property type="entry name" value="RND_mfp"/>
    <property type="match status" value="1"/>
</dbReference>
<dbReference type="Proteomes" id="UP000474778">
    <property type="component" value="Unassembled WGS sequence"/>
</dbReference>
<sequence length="371" mass="40290">MTMITAKSLARVLLWSSLCLAASACQQNESTSSAGSEHFPKVSSQRLIHSASYDTEQVFTGSIRAGNTTAIGFELAGKIKHLAVDSGNHVKQGELLAQLDTSLLEAEKRELLASLAQNRADKELAQSTLKRSQALKQQGYASAQQLDELKGQLSSLQAAEQRLRAAIDANALRIAKSTLVAPFDGIIAKRNNNLGEVVALGAPLFTLIQHNNPQAIVGVPVGLAQTLQDSQQLTLTVKETPYLATVAGIGAEVNPVTRTVPVRLTLPTDAKVINGELAYLHYNKTVKSAGFWVPISSLTDGLRGLWNLYVLVEQQPDQYLIERRDIEILYTRGDQAFIQGAISEDERFVTQGLHKLVVGERVMLNTQVATR</sequence>